<keyword evidence="4" id="KW-1185">Reference proteome</keyword>
<feature type="domain" description="DUF7122" evidence="2">
    <location>
        <begin position="9"/>
        <end position="85"/>
    </location>
</feature>
<comment type="caution">
    <text evidence="3">The sequence shown here is derived from an EMBL/GenBank/DDBJ whole genome shotgun (WGS) entry which is preliminary data.</text>
</comment>
<evidence type="ECO:0000313" key="3">
    <source>
        <dbReference type="EMBL" id="MFC5278772.1"/>
    </source>
</evidence>
<evidence type="ECO:0000259" key="2">
    <source>
        <dbReference type="Pfam" id="PF23437"/>
    </source>
</evidence>
<sequence length="183" mass="20433">MSDADPDADHGPTNDGQRFDRLPETPADREVAGRASREEVLDWWETRFGIGREVLGGYSFWEKGAGKVWVFNGEAADPSRVETIGMTFLRTRQEHWKPTTRAVQRFGEDATRNVVELGPERASRFVAGEDQDLPEWDGDWGYLIVSHRIAGTSAPIGVGLYLHGELRSVVPKGSRADLPVVER</sequence>
<feature type="region of interest" description="Disordered" evidence="1">
    <location>
        <begin position="1"/>
        <end position="35"/>
    </location>
</feature>
<reference evidence="3 4" key="1">
    <citation type="journal article" date="2019" name="Int. J. Syst. Evol. Microbiol.">
        <title>The Global Catalogue of Microorganisms (GCM) 10K type strain sequencing project: providing services to taxonomists for standard genome sequencing and annotation.</title>
        <authorList>
            <consortium name="The Broad Institute Genomics Platform"/>
            <consortium name="The Broad Institute Genome Sequencing Center for Infectious Disease"/>
            <person name="Wu L."/>
            <person name="Ma J."/>
        </authorList>
    </citation>
    <scope>NUCLEOTIDE SEQUENCE [LARGE SCALE GENOMIC DNA]</scope>
    <source>
        <strain evidence="3 4">CGMCC 1.12124</strain>
    </source>
</reference>
<dbReference type="Pfam" id="PF23437">
    <property type="entry name" value="DUF7122"/>
    <property type="match status" value="1"/>
</dbReference>
<dbReference type="EMBL" id="JBHSKY010000007">
    <property type="protein sequence ID" value="MFC5278772.1"/>
    <property type="molecule type" value="Genomic_DNA"/>
</dbReference>
<protein>
    <recommendedName>
        <fullName evidence="2">DUF7122 domain-containing protein</fullName>
    </recommendedName>
</protein>
<accession>A0ABD5R1B7</accession>
<evidence type="ECO:0000256" key="1">
    <source>
        <dbReference type="SAM" id="MobiDB-lite"/>
    </source>
</evidence>
<dbReference type="AlphaFoldDB" id="A0ABD5R1B7"/>
<gene>
    <name evidence="3" type="ORF">ACFPM1_08405</name>
</gene>
<evidence type="ECO:0000313" key="4">
    <source>
        <dbReference type="Proteomes" id="UP001596118"/>
    </source>
</evidence>
<organism evidence="3 4">
    <name type="scientific">Halorubrum rubrum</name>
    <dbReference type="NCBI Taxonomy" id="1126240"/>
    <lineage>
        <taxon>Archaea</taxon>
        <taxon>Methanobacteriati</taxon>
        <taxon>Methanobacteriota</taxon>
        <taxon>Stenosarchaea group</taxon>
        <taxon>Halobacteria</taxon>
        <taxon>Halobacteriales</taxon>
        <taxon>Haloferacaceae</taxon>
        <taxon>Halorubrum</taxon>
    </lineage>
</organism>
<dbReference type="Proteomes" id="UP001596118">
    <property type="component" value="Unassembled WGS sequence"/>
</dbReference>
<name>A0ABD5R1B7_9EURY</name>
<proteinExistence type="predicted"/>
<dbReference type="RefSeq" id="WP_256411182.1">
    <property type="nucleotide sequence ID" value="NZ_JANHDM010000003.1"/>
</dbReference>
<feature type="compositionally biased region" description="Basic and acidic residues" evidence="1">
    <location>
        <begin position="7"/>
        <end position="35"/>
    </location>
</feature>
<dbReference type="InterPro" id="IPR055546">
    <property type="entry name" value="DUF7122"/>
</dbReference>